<dbReference type="Proteomes" id="UP001153076">
    <property type="component" value="Unassembled WGS sequence"/>
</dbReference>
<name>A0A9Q1KB42_9CARY</name>
<keyword evidence="2 3" id="KW-0539">Nucleus</keyword>
<dbReference type="Pfam" id="PF06203">
    <property type="entry name" value="CCT"/>
    <property type="match status" value="1"/>
</dbReference>
<evidence type="ECO:0000256" key="3">
    <source>
        <dbReference type="PROSITE-ProRule" id="PRU00357"/>
    </source>
</evidence>
<reference evidence="6" key="1">
    <citation type="submission" date="2022-04" db="EMBL/GenBank/DDBJ databases">
        <title>Carnegiea gigantea Genome sequencing and assembly v2.</title>
        <authorList>
            <person name="Copetti D."/>
            <person name="Sanderson M.J."/>
            <person name="Burquez A."/>
            <person name="Wojciechowski M.F."/>
        </authorList>
    </citation>
    <scope>NUCLEOTIDE SEQUENCE</scope>
    <source>
        <strain evidence="6">SGP5-SGP5p</strain>
        <tissue evidence="6">Aerial part</tissue>
    </source>
</reference>
<dbReference type="EMBL" id="JAKOGI010000196">
    <property type="protein sequence ID" value="KAJ8440239.1"/>
    <property type="molecule type" value="Genomic_DNA"/>
</dbReference>
<dbReference type="PANTHER" id="PTHR31319:SF114">
    <property type="entry name" value="OS12G0262400 PROTEIN"/>
    <property type="match status" value="1"/>
</dbReference>
<feature type="region of interest" description="Disordered" evidence="4">
    <location>
        <begin position="213"/>
        <end position="233"/>
    </location>
</feature>
<comment type="caution">
    <text evidence="6">The sequence shown here is derived from an EMBL/GenBank/DDBJ whole genome shotgun (WGS) entry which is preliminary data.</text>
</comment>
<feature type="compositionally biased region" description="Polar residues" evidence="4">
    <location>
        <begin position="214"/>
        <end position="226"/>
    </location>
</feature>
<organism evidence="6 7">
    <name type="scientific">Carnegiea gigantea</name>
    <dbReference type="NCBI Taxonomy" id="171969"/>
    <lineage>
        <taxon>Eukaryota</taxon>
        <taxon>Viridiplantae</taxon>
        <taxon>Streptophyta</taxon>
        <taxon>Embryophyta</taxon>
        <taxon>Tracheophyta</taxon>
        <taxon>Spermatophyta</taxon>
        <taxon>Magnoliopsida</taxon>
        <taxon>eudicotyledons</taxon>
        <taxon>Gunneridae</taxon>
        <taxon>Pentapetalae</taxon>
        <taxon>Caryophyllales</taxon>
        <taxon>Cactineae</taxon>
        <taxon>Cactaceae</taxon>
        <taxon>Cactoideae</taxon>
        <taxon>Echinocereeae</taxon>
        <taxon>Carnegiea</taxon>
    </lineage>
</organism>
<gene>
    <name evidence="6" type="ORF">Cgig2_024004</name>
</gene>
<comment type="subcellular location">
    <subcellularLocation>
        <location evidence="1 3">Nucleus</location>
    </subcellularLocation>
</comment>
<protein>
    <recommendedName>
        <fullName evidence="5">CCT domain-containing protein</fullName>
    </recommendedName>
</protein>
<evidence type="ECO:0000313" key="6">
    <source>
        <dbReference type="EMBL" id="KAJ8440239.1"/>
    </source>
</evidence>
<dbReference type="PANTHER" id="PTHR31319">
    <property type="entry name" value="ZINC FINGER PROTEIN CONSTANS-LIKE 4"/>
    <property type="match status" value="1"/>
</dbReference>
<dbReference type="AlphaFoldDB" id="A0A9Q1KB42"/>
<dbReference type="GO" id="GO:0003700">
    <property type="term" value="F:DNA-binding transcription factor activity"/>
    <property type="evidence" value="ECO:0007669"/>
    <property type="project" value="TreeGrafter"/>
</dbReference>
<accession>A0A9Q1KB42</accession>
<feature type="compositionally biased region" description="Low complexity" evidence="4">
    <location>
        <begin position="47"/>
        <end position="60"/>
    </location>
</feature>
<evidence type="ECO:0000256" key="4">
    <source>
        <dbReference type="SAM" id="MobiDB-lite"/>
    </source>
</evidence>
<feature type="region of interest" description="Disordered" evidence="4">
    <location>
        <begin position="37"/>
        <end position="60"/>
    </location>
</feature>
<keyword evidence="7" id="KW-1185">Reference proteome</keyword>
<evidence type="ECO:0000259" key="5">
    <source>
        <dbReference type="PROSITE" id="PS51017"/>
    </source>
</evidence>
<evidence type="ECO:0000256" key="2">
    <source>
        <dbReference type="ARBA" id="ARBA00023242"/>
    </source>
</evidence>
<dbReference type="InterPro" id="IPR010402">
    <property type="entry name" value="CCT_domain"/>
</dbReference>
<dbReference type="OrthoDB" id="153872at2759"/>
<dbReference type="PROSITE" id="PS51017">
    <property type="entry name" value="CCT"/>
    <property type="match status" value="1"/>
</dbReference>
<sequence length="250" mass="28290">MYGHFNSLLYDNNSTGYLSQSYPSHFSPFVPQSCTNGDFDSIAQPENGNGSSNSVTSNSYVGSPSSPLSCCTSSHPHISADNMIQRSLSSHSVHKNGLYPPVSSPSVLHDLDISPVRRVFSTGDLDKGVSNVHHHQHRERSPLANESTSIILEGMTRACPYNPEEKRERIERYRSKRSQRNFNKKIQYACRKTLADSRPRIRGRFARNDEIEKTNYSPEPQWNQMTGEEDDEDEEQWIHLLDSFASNLVP</sequence>
<proteinExistence type="predicted"/>
<dbReference type="GO" id="GO:0009909">
    <property type="term" value="P:regulation of flower development"/>
    <property type="evidence" value="ECO:0007669"/>
    <property type="project" value="InterPro"/>
</dbReference>
<evidence type="ECO:0000256" key="1">
    <source>
        <dbReference type="ARBA" id="ARBA00004123"/>
    </source>
</evidence>
<evidence type="ECO:0000313" key="7">
    <source>
        <dbReference type="Proteomes" id="UP001153076"/>
    </source>
</evidence>
<dbReference type="InterPro" id="IPR045281">
    <property type="entry name" value="CONSTANS-like"/>
</dbReference>
<feature type="domain" description="CCT" evidence="5">
    <location>
        <begin position="166"/>
        <end position="208"/>
    </location>
</feature>
<dbReference type="GO" id="GO:0005634">
    <property type="term" value="C:nucleus"/>
    <property type="evidence" value="ECO:0007669"/>
    <property type="project" value="UniProtKB-SubCell"/>
</dbReference>